<evidence type="ECO:0000259" key="5">
    <source>
        <dbReference type="PROSITE" id="PS50931"/>
    </source>
</evidence>
<keyword evidence="3" id="KW-0238">DNA-binding</keyword>
<dbReference type="InterPro" id="IPR050950">
    <property type="entry name" value="HTH-type_LysR_regulators"/>
</dbReference>
<dbReference type="Proteomes" id="UP001201985">
    <property type="component" value="Unassembled WGS sequence"/>
</dbReference>
<proteinExistence type="inferred from homology"/>
<evidence type="ECO:0000313" key="6">
    <source>
        <dbReference type="EMBL" id="MCI0756021.1"/>
    </source>
</evidence>
<comment type="similarity">
    <text evidence="1">Belongs to the LysR transcriptional regulatory family.</text>
</comment>
<comment type="caution">
    <text evidence="6">The sequence shown here is derived from an EMBL/GenBank/DDBJ whole genome shotgun (WGS) entry which is preliminary data.</text>
</comment>
<sequence length="300" mass="32209">MNDRALRYFLAVVRAGSIRGAAAVLHVAASAVSRQVAEMEAACGTLLLERLPRGVVPTEAGRIIAEHARRQADEAALLQDRLQRLRGAQRGLVRIRCGAGFLPDLMRHGLAGFSAAHPGITFQVVLGTSDSILKAVAEGEADLGLAYNPQAHPEVDAALVTRQPLVALLPAGHALASQRRPLLLRRLAAEPVALLPADHGIRQMISRVEADGGFRLLPVLETDSFELQRRFVAARMGVAFLPRFALAPEEAGEMTAVPLADPLLAEAAAHLVVRAGRRLPEAAERLRDWLAKHLVCCRPG</sequence>
<protein>
    <submittedName>
        <fullName evidence="6">LysR substrate-binding domain-containing protein</fullName>
    </submittedName>
</protein>
<dbReference type="InterPro" id="IPR005119">
    <property type="entry name" value="LysR_subst-bd"/>
</dbReference>
<evidence type="ECO:0000256" key="4">
    <source>
        <dbReference type="ARBA" id="ARBA00023163"/>
    </source>
</evidence>
<dbReference type="SUPFAM" id="SSF53850">
    <property type="entry name" value="Periplasmic binding protein-like II"/>
    <property type="match status" value="1"/>
</dbReference>
<dbReference type="InterPro" id="IPR000847">
    <property type="entry name" value="LysR_HTH_N"/>
</dbReference>
<dbReference type="Pfam" id="PF03466">
    <property type="entry name" value="LysR_substrate"/>
    <property type="match status" value="1"/>
</dbReference>
<dbReference type="PANTHER" id="PTHR30419:SF8">
    <property type="entry name" value="NITROGEN ASSIMILATION TRANSCRIPTIONAL ACTIVATOR-RELATED"/>
    <property type="match status" value="1"/>
</dbReference>
<evidence type="ECO:0000256" key="2">
    <source>
        <dbReference type="ARBA" id="ARBA00023015"/>
    </source>
</evidence>
<name>A0ABS9W9N7_9PROT</name>
<accession>A0ABS9W9N7</accession>
<dbReference type="InterPro" id="IPR036390">
    <property type="entry name" value="WH_DNA-bd_sf"/>
</dbReference>
<evidence type="ECO:0000256" key="1">
    <source>
        <dbReference type="ARBA" id="ARBA00009437"/>
    </source>
</evidence>
<reference evidence="6 7" key="1">
    <citation type="submission" date="2022-03" db="EMBL/GenBank/DDBJ databases">
        <title>Complete genome analysis of Roseomonas KG 17.1 : a prolific producer of plant growth promoters.</title>
        <authorList>
            <person name="Saadouli I."/>
            <person name="Najjari A."/>
            <person name="Mosbah A."/>
            <person name="Ouzari H.I."/>
        </authorList>
    </citation>
    <scope>NUCLEOTIDE SEQUENCE [LARGE SCALE GENOMIC DNA]</scope>
    <source>
        <strain evidence="6 7">KG17-1</strain>
    </source>
</reference>
<keyword evidence="7" id="KW-1185">Reference proteome</keyword>
<dbReference type="EMBL" id="JALBUU010000079">
    <property type="protein sequence ID" value="MCI0756021.1"/>
    <property type="molecule type" value="Genomic_DNA"/>
</dbReference>
<keyword evidence="4" id="KW-0804">Transcription</keyword>
<dbReference type="InterPro" id="IPR036388">
    <property type="entry name" value="WH-like_DNA-bd_sf"/>
</dbReference>
<dbReference type="Gene3D" id="3.40.190.290">
    <property type="match status" value="1"/>
</dbReference>
<dbReference type="PROSITE" id="PS50931">
    <property type="entry name" value="HTH_LYSR"/>
    <property type="match status" value="1"/>
</dbReference>
<keyword evidence="2" id="KW-0805">Transcription regulation</keyword>
<dbReference type="RefSeq" id="WP_120008849.1">
    <property type="nucleotide sequence ID" value="NZ_JALBUU010000079.1"/>
</dbReference>
<dbReference type="Gene3D" id="1.10.10.10">
    <property type="entry name" value="Winged helix-like DNA-binding domain superfamily/Winged helix DNA-binding domain"/>
    <property type="match status" value="1"/>
</dbReference>
<evidence type="ECO:0000256" key="3">
    <source>
        <dbReference type="ARBA" id="ARBA00023125"/>
    </source>
</evidence>
<dbReference type="PANTHER" id="PTHR30419">
    <property type="entry name" value="HTH-TYPE TRANSCRIPTIONAL REGULATOR YBHD"/>
    <property type="match status" value="1"/>
</dbReference>
<dbReference type="SUPFAM" id="SSF46785">
    <property type="entry name" value="Winged helix' DNA-binding domain"/>
    <property type="match status" value="1"/>
</dbReference>
<gene>
    <name evidence="6" type="ORF">MON41_20345</name>
</gene>
<evidence type="ECO:0000313" key="7">
    <source>
        <dbReference type="Proteomes" id="UP001201985"/>
    </source>
</evidence>
<dbReference type="Pfam" id="PF00126">
    <property type="entry name" value="HTH_1"/>
    <property type="match status" value="1"/>
</dbReference>
<feature type="domain" description="HTH lysR-type" evidence="5">
    <location>
        <begin position="1"/>
        <end position="58"/>
    </location>
</feature>
<organism evidence="6 7">
    <name type="scientific">Teichococcus vastitatis</name>
    <dbReference type="NCBI Taxonomy" id="2307076"/>
    <lineage>
        <taxon>Bacteria</taxon>
        <taxon>Pseudomonadati</taxon>
        <taxon>Pseudomonadota</taxon>
        <taxon>Alphaproteobacteria</taxon>
        <taxon>Acetobacterales</taxon>
        <taxon>Roseomonadaceae</taxon>
        <taxon>Roseomonas</taxon>
    </lineage>
</organism>